<organism evidence="3 6">
    <name type="scientific">Adineta steineri</name>
    <dbReference type="NCBI Taxonomy" id="433720"/>
    <lineage>
        <taxon>Eukaryota</taxon>
        <taxon>Metazoa</taxon>
        <taxon>Spiralia</taxon>
        <taxon>Gnathifera</taxon>
        <taxon>Rotifera</taxon>
        <taxon>Eurotatoria</taxon>
        <taxon>Bdelloidea</taxon>
        <taxon>Adinetida</taxon>
        <taxon>Adinetidae</taxon>
        <taxon>Adineta</taxon>
    </lineage>
</organism>
<evidence type="ECO:0008006" key="7">
    <source>
        <dbReference type="Google" id="ProtNLM"/>
    </source>
</evidence>
<evidence type="ECO:0000313" key="3">
    <source>
        <dbReference type="EMBL" id="CAF1198757.1"/>
    </source>
</evidence>
<dbReference type="EMBL" id="CAJNON010000328">
    <property type="protein sequence ID" value="CAF1198757.1"/>
    <property type="molecule type" value="Genomic_DNA"/>
</dbReference>
<name>A0A814WAK6_9BILA</name>
<gene>
    <name evidence="2" type="ORF">JYZ213_LOCUS22700</name>
    <name evidence="4" type="ORF">OKA104_LOCUS3099</name>
    <name evidence="5" type="ORF">OXD698_LOCUS12394</name>
    <name evidence="3" type="ORF">VCS650_LOCUS25495</name>
</gene>
<dbReference type="OrthoDB" id="10052172at2759"/>
<dbReference type="Proteomes" id="UP000663881">
    <property type="component" value="Unassembled WGS sequence"/>
</dbReference>
<feature type="compositionally biased region" description="Polar residues" evidence="1">
    <location>
        <begin position="30"/>
        <end position="40"/>
    </location>
</feature>
<dbReference type="Proteomes" id="UP000663845">
    <property type="component" value="Unassembled WGS sequence"/>
</dbReference>
<dbReference type="AlphaFoldDB" id="A0A814WAK6"/>
<evidence type="ECO:0000313" key="2">
    <source>
        <dbReference type="EMBL" id="CAF1125139.1"/>
    </source>
</evidence>
<feature type="region of interest" description="Disordered" evidence="1">
    <location>
        <begin position="1"/>
        <end position="87"/>
    </location>
</feature>
<accession>A0A814WAK6</accession>
<comment type="caution">
    <text evidence="3">The sequence shown here is derived from an EMBL/GenBank/DDBJ whole genome shotgun (WGS) entry which is preliminary data.</text>
</comment>
<evidence type="ECO:0000313" key="5">
    <source>
        <dbReference type="EMBL" id="CAF3702690.1"/>
    </source>
</evidence>
<reference evidence="3" key="1">
    <citation type="submission" date="2021-02" db="EMBL/GenBank/DDBJ databases">
        <authorList>
            <person name="Nowell W R."/>
        </authorList>
    </citation>
    <scope>NUCLEOTIDE SEQUENCE</scope>
</reference>
<dbReference type="EMBL" id="CAJOAZ010000722">
    <property type="protein sequence ID" value="CAF3702690.1"/>
    <property type="molecule type" value="Genomic_DNA"/>
</dbReference>
<evidence type="ECO:0000313" key="6">
    <source>
        <dbReference type="Proteomes" id="UP000663891"/>
    </source>
</evidence>
<proteinExistence type="predicted"/>
<dbReference type="Proteomes" id="UP000663844">
    <property type="component" value="Unassembled WGS sequence"/>
</dbReference>
<sequence length="131" mass="14543">MGPKRKRLSSAGTSNIKRTSKRLSNKKDSTIATASSDNEPTTNSKDKKDIKKRTTKTEGSQQVKHNVGEEVEYDPVHKGSTRRAQGKVTKVLTGAKKSDPSTKEVRYVIENDNTGKETIYGQHSVKKRAKK</sequence>
<evidence type="ECO:0000313" key="4">
    <source>
        <dbReference type="EMBL" id="CAF3530913.1"/>
    </source>
</evidence>
<dbReference type="EMBL" id="CAJOAY010000090">
    <property type="protein sequence ID" value="CAF3530913.1"/>
    <property type="molecule type" value="Genomic_DNA"/>
</dbReference>
<evidence type="ECO:0000256" key="1">
    <source>
        <dbReference type="SAM" id="MobiDB-lite"/>
    </source>
</evidence>
<protein>
    <recommendedName>
        <fullName evidence="7">Hypervirulence associated protein TUDOR domain-containing protein</fullName>
    </recommendedName>
</protein>
<dbReference type="EMBL" id="CAJNOG010000261">
    <property type="protein sequence ID" value="CAF1125139.1"/>
    <property type="molecule type" value="Genomic_DNA"/>
</dbReference>
<dbReference type="Proteomes" id="UP000663891">
    <property type="component" value="Unassembled WGS sequence"/>
</dbReference>